<evidence type="ECO:0000313" key="3">
    <source>
        <dbReference type="Proteomes" id="UP000279236"/>
    </source>
</evidence>
<proteinExistence type="predicted"/>
<evidence type="ECO:0000256" key="1">
    <source>
        <dbReference type="SAM" id="MobiDB-lite"/>
    </source>
</evidence>
<keyword evidence="3" id="KW-1185">Reference proteome</keyword>
<feature type="compositionally biased region" description="Low complexity" evidence="1">
    <location>
        <begin position="1"/>
        <end position="10"/>
    </location>
</feature>
<organism evidence="2 3">
    <name type="scientific">Apiotrichum porosum</name>
    <dbReference type="NCBI Taxonomy" id="105984"/>
    <lineage>
        <taxon>Eukaryota</taxon>
        <taxon>Fungi</taxon>
        <taxon>Dikarya</taxon>
        <taxon>Basidiomycota</taxon>
        <taxon>Agaricomycotina</taxon>
        <taxon>Tremellomycetes</taxon>
        <taxon>Trichosporonales</taxon>
        <taxon>Trichosporonaceae</taxon>
        <taxon>Apiotrichum</taxon>
    </lineage>
</organism>
<dbReference type="Proteomes" id="UP000279236">
    <property type="component" value="Unassembled WGS sequence"/>
</dbReference>
<dbReference type="RefSeq" id="XP_028475710.1">
    <property type="nucleotide sequence ID" value="XM_028623736.1"/>
</dbReference>
<gene>
    <name evidence="2" type="ORF">EHS24_008423</name>
</gene>
<comment type="caution">
    <text evidence="2">The sequence shown here is derived from an EMBL/GenBank/DDBJ whole genome shotgun (WGS) entry which is preliminary data.</text>
</comment>
<dbReference type="EMBL" id="RSCE01000007">
    <property type="protein sequence ID" value="RSH80991.1"/>
    <property type="molecule type" value="Genomic_DNA"/>
</dbReference>
<sequence>MPYISPTATLRPPPAPQPPSSPLATEPEPEPVAQSEPVAPEPAQPVSEPTTSVDSITAALEDTVLEDTLLEDTPLDATSPDAAPALSDCATSSSSFSLQTISSVRSNSTAPSTPDVMDDDTTMLSAEAVAAYSRSVYEFTLEMYQLAQARALRKTKPYSFALPTPTQVAPP</sequence>
<feature type="compositionally biased region" description="Pro residues" evidence="1">
    <location>
        <begin position="11"/>
        <end position="21"/>
    </location>
</feature>
<dbReference type="AlphaFoldDB" id="A0A427XQ94"/>
<dbReference type="GeneID" id="39592966"/>
<reference evidence="2 3" key="1">
    <citation type="submission" date="2018-11" db="EMBL/GenBank/DDBJ databases">
        <title>Genome sequence of Apiotrichum porosum DSM 27194.</title>
        <authorList>
            <person name="Aliyu H."/>
            <person name="Gorte O."/>
            <person name="Ochsenreither K."/>
        </authorList>
    </citation>
    <scope>NUCLEOTIDE SEQUENCE [LARGE SCALE GENOMIC DNA]</scope>
    <source>
        <strain evidence="2 3">DSM 27194</strain>
    </source>
</reference>
<evidence type="ECO:0000313" key="2">
    <source>
        <dbReference type="EMBL" id="RSH80991.1"/>
    </source>
</evidence>
<feature type="region of interest" description="Disordered" evidence="1">
    <location>
        <begin position="70"/>
        <end position="89"/>
    </location>
</feature>
<feature type="region of interest" description="Disordered" evidence="1">
    <location>
        <begin position="1"/>
        <end position="55"/>
    </location>
</feature>
<protein>
    <submittedName>
        <fullName evidence="2">Uncharacterized protein</fullName>
    </submittedName>
</protein>
<name>A0A427XQ94_9TREE</name>
<accession>A0A427XQ94</accession>
<feature type="region of interest" description="Disordered" evidence="1">
    <location>
        <begin position="100"/>
        <end position="119"/>
    </location>
</feature>